<evidence type="ECO:0000313" key="1">
    <source>
        <dbReference type="EMBL" id="MBK1646236.1"/>
    </source>
</evidence>
<reference evidence="1 2" key="1">
    <citation type="journal article" date="2020" name="Microorganisms">
        <title>Osmotic Adaptation and Compatible Solute Biosynthesis of Phototrophic Bacteria as Revealed from Genome Analyses.</title>
        <authorList>
            <person name="Imhoff J.F."/>
            <person name="Rahn T."/>
            <person name="Kunzel S."/>
            <person name="Keller A."/>
            <person name="Neulinger S.C."/>
        </authorList>
    </citation>
    <scope>NUCLEOTIDE SEQUENCE [LARGE SCALE GENOMIC DNA]</scope>
    <source>
        <strain evidence="1 2">DSM 21303</strain>
    </source>
</reference>
<keyword evidence="2" id="KW-1185">Reference proteome</keyword>
<dbReference type="AlphaFoldDB" id="A0A9X1BAT5"/>
<protein>
    <submittedName>
        <fullName evidence="1">Uncharacterized protein</fullName>
    </submittedName>
</protein>
<name>A0A9X1BAT5_9GAMM</name>
<sequence>MMMILLGLIAHEFIRSRAQIQMCAWTGANPPVPRHPGSGACPRRITVQVTQGWRQTDIGSRHSSQCHDVVQIAPTQPAPAPAAALGFSLQVRS</sequence>
<organism evidence="1 2">
    <name type="scientific">Thiocapsa imhoffii</name>
    <dbReference type="NCBI Taxonomy" id="382777"/>
    <lineage>
        <taxon>Bacteria</taxon>
        <taxon>Pseudomonadati</taxon>
        <taxon>Pseudomonadota</taxon>
        <taxon>Gammaproteobacteria</taxon>
        <taxon>Chromatiales</taxon>
        <taxon>Chromatiaceae</taxon>
        <taxon>Thiocapsa</taxon>
    </lineage>
</organism>
<proteinExistence type="predicted"/>
<dbReference type="Proteomes" id="UP001138802">
    <property type="component" value="Unassembled WGS sequence"/>
</dbReference>
<evidence type="ECO:0000313" key="2">
    <source>
        <dbReference type="Proteomes" id="UP001138802"/>
    </source>
</evidence>
<gene>
    <name evidence="1" type="ORF">CKO25_16595</name>
</gene>
<accession>A0A9X1BAT5</accession>
<comment type="caution">
    <text evidence="1">The sequence shown here is derived from an EMBL/GenBank/DDBJ whole genome shotgun (WGS) entry which is preliminary data.</text>
</comment>
<dbReference type="EMBL" id="NRSD01000022">
    <property type="protein sequence ID" value="MBK1646236.1"/>
    <property type="molecule type" value="Genomic_DNA"/>
</dbReference>